<feature type="region of interest" description="Disordered" evidence="1">
    <location>
        <begin position="238"/>
        <end position="341"/>
    </location>
</feature>
<dbReference type="EMBL" id="KN880472">
    <property type="protein sequence ID" value="KIY70154.1"/>
    <property type="molecule type" value="Genomic_DNA"/>
</dbReference>
<sequence>MSKSLKTTLTFFSFLLFVLAISAPQAEAKGHMQVRDQHLHANRFIRQRAPPASEASDDLSATLPTTSAVSSVAPASATSTSATSSSTSTAAAPTTTSTSTSTTSTSATSTTSSSSSGGGLLSDLLGGLTRTTSSSSTSTTETPTSSAPTTTPTASRSVVVVDDGDDGPRTEYVDATASAPAASSSKAPSGAATKSGTTLTVLIAVACSVGFVIVCWTIFRKWKLARSAKFDRRLNPIDWQPSNDDSGMAGAPVTHRRRGSDTSSFHSGVNHNNGSDSGHNSLQPVPDHDFTPGAASNNNLYGYNTGYADLTRGPSPAPPMPQMAQMDQLSRGPSMRSYDANVPLHHQTGYQDYGASGRA</sequence>
<proteinExistence type="predicted"/>
<evidence type="ECO:0008006" key="6">
    <source>
        <dbReference type="Google" id="ProtNLM"/>
    </source>
</evidence>
<protein>
    <recommendedName>
        <fullName evidence="6">Mid2 domain-containing protein</fullName>
    </recommendedName>
</protein>
<feature type="transmembrane region" description="Helical" evidence="2">
    <location>
        <begin position="199"/>
        <end position="219"/>
    </location>
</feature>
<dbReference type="STRING" id="1314674.A0A0D7BJ73"/>
<keyword evidence="2" id="KW-0472">Membrane</keyword>
<dbReference type="AlphaFoldDB" id="A0A0D7BJ73"/>
<feature type="compositionally biased region" description="Low complexity" evidence="1">
    <location>
        <begin position="175"/>
        <end position="193"/>
    </location>
</feature>
<keyword evidence="3" id="KW-0732">Signal</keyword>
<evidence type="ECO:0000256" key="3">
    <source>
        <dbReference type="SAM" id="SignalP"/>
    </source>
</evidence>
<evidence type="ECO:0000256" key="2">
    <source>
        <dbReference type="SAM" id="Phobius"/>
    </source>
</evidence>
<evidence type="ECO:0000256" key="1">
    <source>
        <dbReference type="SAM" id="MobiDB-lite"/>
    </source>
</evidence>
<feature type="compositionally biased region" description="Low complexity" evidence="1">
    <location>
        <begin position="266"/>
        <end position="281"/>
    </location>
</feature>
<feature type="compositionally biased region" description="Low complexity" evidence="1">
    <location>
        <begin position="67"/>
        <end position="161"/>
    </location>
</feature>
<feature type="signal peptide" evidence="3">
    <location>
        <begin position="1"/>
        <end position="28"/>
    </location>
</feature>
<reference evidence="4 5" key="1">
    <citation type="journal article" date="2015" name="Fungal Genet. Biol.">
        <title>Evolution of novel wood decay mechanisms in Agaricales revealed by the genome sequences of Fistulina hepatica and Cylindrobasidium torrendii.</title>
        <authorList>
            <person name="Floudas D."/>
            <person name="Held B.W."/>
            <person name="Riley R."/>
            <person name="Nagy L.G."/>
            <person name="Koehler G."/>
            <person name="Ransdell A.S."/>
            <person name="Younus H."/>
            <person name="Chow J."/>
            <person name="Chiniquy J."/>
            <person name="Lipzen A."/>
            <person name="Tritt A."/>
            <person name="Sun H."/>
            <person name="Haridas S."/>
            <person name="LaButti K."/>
            <person name="Ohm R.A."/>
            <person name="Kues U."/>
            <person name="Blanchette R.A."/>
            <person name="Grigoriev I.V."/>
            <person name="Minto R.E."/>
            <person name="Hibbett D.S."/>
        </authorList>
    </citation>
    <scope>NUCLEOTIDE SEQUENCE [LARGE SCALE GENOMIC DNA]</scope>
    <source>
        <strain evidence="4 5">FP15055 ss-10</strain>
    </source>
</reference>
<accession>A0A0D7BJ73</accession>
<feature type="chain" id="PRO_5002317051" description="Mid2 domain-containing protein" evidence="3">
    <location>
        <begin position="29"/>
        <end position="359"/>
    </location>
</feature>
<evidence type="ECO:0000313" key="4">
    <source>
        <dbReference type="EMBL" id="KIY70154.1"/>
    </source>
</evidence>
<name>A0A0D7BJ73_9AGAR</name>
<keyword evidence="2" id="KW-1133">Transmembrane helix</keyword>
<evidence type="ECO:0000313" key="5">
    <source>
        <dbReference type="Proteomes" id="UP000054007"/>
    </source>
</evidence>
<dbReference type="OrthoDB" id="3261505at2759"/>
<gene>
    <name evidence="4" type="ORF">CYLTODRAFT_409086</name>
</gene>
<dbReference type="Proteomes" id="UP000054007">
    <property type="component" value="Unassembled WGS sequence"/>
</dbReference>
<keyword evidence="5" id="KW-1185">Reference proteome</keyword>
<feature type="region of interest" description="Disordered" evidence="1">
    <location>
        <begin position="67"/>
        <end position="193"/>
    </location>
</feature>
<keyword evidence="2" id="KW-0812">Transmembrane</keyword>
<organism evidence="4 5">
    <name type="scientific">Cylindrobasidium torrendii FP15055 ss-10</name>
    <dbReference type="NCBI Taxonomy" id="1314674"/>
    <lineage>
        <taxon>Eukaryota</taxon>
        <taxon>Fungi</taxon>
        <taxon>Dikarya</taxon>
        <taxon>Basidiomycota</taxon>
        <taxon>Agaricomycotina</taxon>
        <taxon>Agaricomycetes</taxon>
        <taxon>Agaricomycetidae</taxon>
        <taxon>Agaricales</taxon>
        <taxon>Marasmiineae</taxon>
        <taxon>Physalacriaceae</taxon>
        <taxon>Cylindrobasidium</taxon>
    </lineage>
</organism>